<comment type="caution">
    <text evidence="1">The sequence shown here is derived from an EMBL/GenBank/DDBJ whole genome shotgun (WGS) entry which is preliminary data.</text>
</comment>
<dbReference type="Proteomes" id="UP000821845">
    <property type="component" value="Chromosome 3"/>
</dbReference>
<reference evidence="1" key="1">
    <citation type="submission" date="2020-05" db="EMBL/GenBank/DDBJ databases">
        <title>Large-scale comparative analyses of tick genomes elucidate their genetic diversity and vector capacities.</title>
        <authorList>
            <person name="Jia N."/>
            <person name="Wang J."/>
            <person name="Shi W."/>
            <person name="Du L."/>
            <person name="Sun Y."/>
            <person name="Zhan W."/>
            <person name="Jiang J."/>
            <person name="Wang Q."/>
            <person name="Zhang B."/>
            <person name="Ji P."/>
            <person name="Sakyi L.B."/>
            <person name="Cui X."/>
            <person name="Yuan T."/>
            <person name="Jiang B."/>
            <person name="Yang W."/>
            <person name="Lam T.T.-Y."/>
            <person name="Chang Q."/>
            <person name="Ding S."/>
            <person name="Wang X."/>
            <person name="Zhu J."/>
            <person name="Ruan X."/>
            <person name="Zhao L."/>
            <person name="Wei J."/>
            <person name="Que T."/>
            <person name="Du C."/>
            <person name="Cheng J."/>
            <person name="Dai P."/>
            <person name="Han X."/>
            <person name="Huang E."/>
            <person name="Gao Y."/>
            <person name="Liu J."/>
            <person name="Shao H."/>
            <person name="Ye R."/>
            <person name="Li L."/>
            <person name="Wei W."/>
            <person name="Wang X."/>
            <person name="Wang C."/>
            <person name="Yang T."/>
            <person name="Huo Q."/>
            <person name="Li W."/>
            <person name="Guo W."/>
            <person name="Chen H."/>
            <person name="Zhou L."/>
            <person name="Ni X."/>
            <person name="Tian J."/>
            <person name="Zhou Y."/>
            <person name="Sheng Y."/>
            <person name="Liu T."/>
            <person name="Pan Y."/>
            <person name="Xia L."/>
            <person name="Li J."/>
            <person name="Zhao F."/>
            <person name="Cao W."/>
        </authorList>
    </citation>
    <scope>NUCLEOTIDE SEQUENCE</scope>
    <source>
        <strain evidence="1">Hyas-2018</strain>
    </source>
</reference>
<protein>
    <submittedName>
        <fullName evidence="1">Uncharacterized protein</fullName>
    </submittedName>
</protein>
<name>A0ACB7SLT3_HYAAI</name>
<dbReference type="EMBL" id="CM023483">
    <property type="protein sequence ID" value="KAH6935926.1"/>
    <property type="molecule type" value="Genomic_DNA"/>
</dbReference>
<accession>A0ACB7SLT3</accession>
<evidence type="ECO:0000313" key="2">
    <source>
        <dbReference type="Proteomes" id="UP000821845"/>
    </source>
</evidence>
<proteinExistence type="predicted"/>
<keyword evidence="2" id="KW-1185">Reference proteome</keyword>
<organism evidence="1 2">
    <name type="scientific">Hyalomma asiaticum</name>
    <name type="common">Tick</name>
    <dbReference type="NCBI Taxonomy" id="266040"/>
    <lineage>
        <taxon>Eukaryota</taxon>
        <taxon>Metazoa</taxon>
        <taxon>Ecdysozoa</taxon>
        <taxon>Arthropoda</taxon>
        <taxon>Chelicerata</taxon>
        <taxon>Arachnida</taxon>
        <taxon>Acari</taxon>
        <taxon>Parasitiformes</taxon>
        <taxon>Ixodida</taxon>
        <taxon>Ixodoidea</taxon>
        <taxon>Ixodidae</taxon>
        <taxon>Hyalomminae</taxon>
        <taxon>Hyalomma</taxon>
    </lineage>
</organism>
<sequence length="575" mass="62467">MIAIDNIVLNDTGCGKDITGGCDFEADSCGWELNNWEHARGRDNPVADHTTESLAGRFALAKSPGGRMVSPQSWYDATKSKMLRFWFYLTGTSAETLEVIRVLKDGQETKLWSGTPFESNSGQWHQASINLPAYKETPTIVFDGETSGGQNTIVAVDDISLADEPCPSPGSCSFEEDLCGWFNKEGPNRTQWYRHRGATFLNTTGVEEDHTLGTAKGYYLLLDAGDFASSHYGSLQSQTLSLGPTVCFSLYYSMGQTCIANTFRNMQILPELVRSMVREETQWMRLDEAAPILWPLADMVREKVIIIGSTARGRTDLMIDDIDVRSGTCDGITTTTKAPKPEAPTVPTEVITRQAVTSETSLPTTSDTPEPVSSEIPMPPEPRPVLACRRGEFSCREDNTCIPAELLCDGVNDCPNGLDEKCGAAMRCKENEFFCTTGSPRTCMPRSLLCDGHEDCAGGSDESLCRTCPNYLCQNGGTCGWTPKAPSPTCDCRDGYEGRRCNLLANTASRVGNMPSKDSASPGGAVTGVVVVLVILAITAAGVAFVVMRRRRNPQSTPVFLNNPSYDASTDETSP</sequence>
<evidence type="ECO:0000313" key="1">
    <source>
        <dbReference type="EMBL" id="KAH6935926.1"/>
    </source>
</evidence>
<gene>
    <name evidence="1" type="ORF">HPB50_011476</name>
</gene>